<sequence>TLELLEAGAELTRQLHQYGYALGDL</sequence>
<name>A0A329E6T7_VIBDI</name>
<evidence type="ECO:0000313" key="1">
    <source>
        <dbReference type="EMBL" id="RAS56972.1"/>
    </source>
</evidence>
<accession>A0A329E6T7</accession>
<organism evidence="1 3">
    <name type="scientific">Vibrio diazotrophicus</name>
    <dbReference type="NCBI Taxonomy" id="685"/>
    <lineage>
        <taxon>Bacteria</taxon>
        <taxon>Pseudomonadati</taxon>
        <taxon>Pseudomonadota</taxon>
        <taxon>Gammaproteobacteria</taxon>
        <taxon>Vibrionales</taxon>
        <taxon>Vibrionaceae</taxon>
        <taxon>Vibrio</taxon>
    </lineage>
</organism>
<protein>
    <submittedName>
        <fullName evidence="1">Uncharacterized protein</fullName>
    </submittedName>
</protein>
<evidence type="ECO:0000313" key="2">
    <source>
        <dbReference type="EMBL" id="RAS59576.1"/>
    </source>
</evidence>
<dbReference type="EMBL" id="QLTR01000026">
    <property type="protein sequence ID" value="RAS59576.1"/>
    <property type="molecule type" value="Genomic_DNA"/>
</dbReference>
<proteinExistence type="predicted"/>
<evidence type="ECO:0000313" key="3">
    <source>
        <dbReference type="Proteomes" id="UP000248729"/>
    </source>
</evidence>
<dbReference type="EMBL" id="QLTR01000042">
    <property type="protein sequence ID" value="RAS56972.1"/>
    <property type="molecule type" value="Genomic_DNA"/>
</dbReference>
<comment type="caution">
    <text evidence="1">The sequence shown here is derived from an EMBL/GenBank/DDBJ whole genome shotgun (WGS) entry which is preliminary data.</text>
</comment>
<dbReference type="AlphaFoldDB" id="A0A329E6T7"/>
<reference evidence="1 3" key="1">
    <citation type="submission" date="2018-06" db="EMBL/GenBank/DDBJ databases">
        <title>Freshwater and sediment microbial communities from various areas in North America, analyzing microbe dynamics in response to fracking.</title>
        <authorList>
            <person name="Lamendella R."/>
        </authorList>
    </citation>
    <scope>NUCLEOTIDE SEQUENCE [LARGE SCALE GENOMIC DNA]</scope>
    <source>
        <strain evidence="1 3">99A</strain>
    </source>
</reference>
<feature type="non-terminal residue" evidence="1">
    <location>
        <position position="1"/>
    </location>
</feature>
<dbReference type="Proteomes" id="UP000248729">
    <property type="component" value="Unassembled WGS sequence"/>
</dbReference>
<gene>
    <name evidence="2" type="ORF">DET48_1261</name>
    <name evidence="1" type="ORF">DET48_14228</name>
</gene>